<dbReference type="PANTHER" id="PTHR30146">
    <property type="entry name" value="LACI-RELATED TRANSCRIPTIONAL REPRESSOR"/>
    <property type="match status" value="1"/>
</dbReference>
<keyword evidence="1" id="KW-0805">Transcription regulation</keyword>
<sequence length="346" mass="38309">MDFMARRPTIKDVAREAGVSATTVDRVINGRTLVREETMRKIAEAANRVGYHGKGIIQGKLKTSVPEVRLGFILLKKSQEFYKNFALQIEKEVSGRPDYRIIVDIRFSSSQSPDEFAQLLQDLGRRCHAIACTAVNDKRLDPVVQRLRDEGVVVVSVLNDFAQGIRKGYIGLNNMKIGRTAAWMITKTVHQPGKLAIFVGGNRWHGHDLREVGFRSLVREVDRGFTVLDTLVNLETRQVTYEATLDLLHRHPDLKGIYVAGGGMEGAIAALREVHDIPHVALVVNELTAESRSALIDGYAVMAIATPLPELCAALVDQMVESSSKGVEGASSQYFLEPKLILPEIL</sequence>
<evidence type="ECO:0000259" key="5">
    <source>
        <dbReference type="PROSITE" id="PS50943"/>
    </source>
</evidence>
<protein>
    <submittedName>
        <fullName evidence="6">Uncharacterized protein</fullName>
    </submittedName>
</protein>
<reference evidence="6 7" key="1">
    <citation type="submission" date="2006-01" db="EMBL/GenBank/DDBJ databases">
        <authorList>
            <person name="Hagstrom A."/>
            <person name="Ferriera S."/>
            <person name="Johnson J."/>
            <person name="Kravitz S."/>
            <person name="Halpern A."/>
            <person name="Remington K."/>
            <person name="Beeson K."/>
            <person name="Tran B."/>
            <person name="Rogers Y.-H."/>
            <person name="Friedman R."/>
            <person name="Venter J.C."/>
        </authorList>
    </citation>
    <scope>NUCLEOTIDE SEQUENCE [LARGE SCALE GENOMIC DNA]</scope>
    <source>
        <strain evidence="6 7">SKA53</strain>
    </source>
</reference>
<gene>
    <name evidence="6" type="ORF">SKA53_02271</name>
</gene>
<dbReference type="Proteomes" id="UP000004507">
    <property type="component" value="Unassembled WGS sequence"/>
</dbReference>
<keyword evidence="3" id="KW-0804">Transcription</keyword>
<dbReference type="SMART" id="SM00354">
    <property type="entry name" value="HTH_LACI"/>
    <property type="match status" value="1"/>
</dbReference>
<comment type="caution">
    <text evidence="6">The sequence shown here is derived from an EMBL/GenBank/DDBJ whole genome shotgun (WGS) entry which is preliminary data.</text>
</comment>
<dbReference type="HOGENOM" id="CLU_037628_0_0_5"/>
<dbReference type="eggNOG" id="COG1879">
    <property type="taxonomic scope" value="Bacteria"/>
</dbReference>
<dbReference type="EMBL" id="AAMS01000003">
    <property type="protein sequence ID" value="EAQ07184.1"/>
    <property type="molecule type" value="Genomic_DNA"/>
</dbReference>
<dbReference type="PANTHER" id="PTHR30146:SF152">
    <property type="entry name" value="TRANSCRIPTIONAL REGULATORY PROTEIN"/>
    <property type="match status" value="1"/>
</dbReference>
<keyword evidence="7" id="KW-1185">Reference proteome</keyword>
<dbReference type="CDD" id="cd06307">
    <property type="entry name" value="PBP1_sugar_binding"/>
    <property type="match status" value="1"/>
</dbReference>
<dbReference type="STRING" id="314232.SKA53_02271"/>
<dbReference type="RefSeq" id="WP_007204414.1">
    <property type="nucleotide sequence ID" value="NZ_CH672414.1"/>
</dbReference>
<evidence type="ECO:0000259" key="4">
    <source>
        <dbReference type="PROSITE" id="PS50932"/>
    </source>
</evidence>
<dbReference type="Gene3D" id="1.10.260.40">
    <property type="entry name" value="lambda repressor-like DNA-binding domains"/>
    <property type="match status" value="1"/>
</dbReference>
<evidence type="ECO:0000256" key="2">
    <source>
        <dbReference type="ARBA" id="ARBA00023125"/>
    </source>
</evidence>
<name>A3V3X7_9RHOB</name>
<accession>A3V3X7</accession>
<proteinExistence type="predicted"/>
<dbReference type="InterPro" id="IPR010982">
    <property type="entry name" value="Lambda_DNA-bd_dom_sf"/>
</dbReference>
<dbReference type="GO" id="GO:0000976">
    <property type="term" value="F:transcription cis-regulatory region binding"/>
    <property type="evidence" value="ECO:0007669"/>
    <property type="project" value="TreeGrafter"/>
</dbReference>
<organism evidence="6 7">
    <name type="scientific">Yoonia vestfoldensis SKA53</name>
    <dbReference type="NCBI Taxonomy" id="314232"/>
    <lineage>
        <taxon>Bacteria</taxon>
        <taxon>Pseudomonadati</taxon>
        <taxon>Pseudomonadota</taxon>
        <taxon>Alphaproteobacteria</taxon>
        <taxon>Rhodobacterales</taxon>
        <taxon>Paracoccaceae</taxon>
        <taxon>Yoonia</taxon>
    </lineage>
</organism>
<dbReference type="GO" id="GO:0003700">
    <property type="term" value="F:DNA-binding transcription factor activity"/>
    <property type="evidence" value="ECO:0007669"/>
    <property type="project" value="TreeGrafter"/>
</dbReference>
<dbReference type="PROSITE" id="PS00356">
    <property type="entry name" value="HTH_LACI_1"/>
    <property type="match status" value="1"/>
</dbReference>
<dbReference type="PROSITE" id="PS50943">
    <property type="entry name" value="HTH_CROC1"/>
    <property type="match status" value="1"/>
</dbReference>
<feature type="domain" description="HTH lacI-type" evidence="4">
    <location>
        <begin position="8"/>
        <end position="63"/>
    </location>
</feature>
<dbReference type="SUPFAM" id="SSF47413">
    <property type="entry name" value="lambda repressor-like DNA-binding domains"/>
    <property type="match status" value="1"/>
</dbReference>
<dbReference type="PROSITE" id="PS50932">
    <property type="entry name" value="HTH_LACI_2"/>
    <property type="match status" value="1"/>
</dbReference>
<dbReference type="Pfam" id="PF13407">
    <property type="entry name" value="Peripla_BP_4"/>
    <property type="match status" value="1"/>
</dbReference>
<dbReference type="InterPro" id="IPR001387">
    <property type="entry name" value="Cro/C1-type_HTH"/>
</dbReference>
<keyword evidence="2" id="KW-0238">DNA-binding</keyword>
<evidence type="ECO:0000256" key="1">
    <source>
        <dbReference type="ARBA" id="ARBA00023015"/>
    </source>
</evidence>
<evidence type="ECO:0000256" key="3">
    <source>
        <dbReference type="ARBA" id="ARBA00023163"/>
    </source>
</evidence>
<dbReference type="PRINTS" id="PR00036">
    <property type="entry name" value="HTHLACI"/>
</dbReference>
<dbReference type="InterPro" id="IPR025997">
    <property type="entry name" value="SBP_2_dom"/>
</dbReference>
<dbReference type="CDD" id="cd01392">
    <property type="entry name" value="HTH_LacI"/>
    <property type="match status" value="1"/>
</dbReference>
<dbReference type="AlphaFoldDB" id="A3V3X7"/>
<evidence type="ECO:0000313" key="7">
    <source>
        <dbReference type="Proteomes" id="UP000004507"/>
    </source>
</evidence>
<feature type="domain" description="HTH cro/C1-type" evidence="5">
    <location>
        <begin position="9"/>
        <end position="45"/>
    </location>
</feature>
<evidence type="ECO:0000313" key="6">
    <source>
        <dbReference type="EMBL" id="EAQ07184.1"/>
    </source>
</evidence>
<dbReference type="Gene3D" id="3.40.50.2300">
    <property type="match status" value="2"/>
</dbReference>
<dbReference type="Pfam" id="PF00356">
    <property type="entry name" value="LacI"/>
    <property type="match status" value="1"/>
</dbReference>
<dbReference type="InterPro" id="IPR000843">
    <property type="entry name" value="HTH_LacI"/>
</dbReference>
<dbReference type="SUPFAM" id="SSF53822">
    <property type="entry name" value="Periplasmic binding protein-like I"/>
    <property type="match status" value="1"/>
</dbReference>
<dbReference type="InterPro" id="IPR028082">
    <property type="entry name" value="Peripla_BP_I"/>
</dbReference>